<evidence type="ECO:0000259" key="1">
    <source>
        <dbReference type="PROSITE" id="PS51186"/>
    </source>
</evidence>
<keyword evidence="4" id="KW-1185">Reference proteome</keyword>
<accession>A0A1S2M4H3</accession>
<dbReference type="AlphaFoldDB" id="A0A1S2M4H3"/>
<protein>
    <submittedName>
        <fullName evidence="3">GNAT family N-acetyltransferase</fullName>
    </submittedName>
</protein>
<dbReference type="InterPro" id="IPR016181">
    <property type="entry name" value="Acyl_CoA_acyltransferase"/>
</dbReference>
<reference evidence="3 4" key="1">
    <citation type="submission" date="2016-10" db="EMBL/GenBank/DDBJ databases">
        <title>Draft genome sequences of four alkaliphilic bacteria belonging to the Anaerobacillus genus.</title>
        <authorList>
            <person name="Bassil N.M."/>
            <person name="Lloyd J.R."/>
        </authorList>
    </citation>
    <scope>NUCLEOTIDE SEQUENCE [LARGE SCALE GENOMIC DNA]</scope>
    <source>
        <strain evidence="3 4">DSM 22531</strain>
    </source>
</reference>
<evidence type="ECO:0000313" key="2">
    <source>
        <dbReference type="EMBL" id="OIJ18142.1"/>
    </source>
</evidence>
<dbReference type="PANTHER" id="PTHR43415:SF3">
    <property type="entry name" value="GNAT-FAMILY ACETYLTRANSFERASE"/>
    <property type="match status" value="1"/>
</dbReference>
<dbReference type="SUPFAM" id="SSF55729">
    <property type="entry name" value="Acyl-CoA N-acyltransferases (Nat)"/>
    <property type="match status" value="1"/>
</dbReference>
<dbReference type="PANTHER" id="PTHR43415">
    <property type="entry name" value="SPERMIDINE N(1)-ACETYLTRANSFERASE"/>
    <property type="match status" value="1"/>
</dbReference>
<dbReference type="EMBL" id="MLQS01000017">
    <property type="protein sequence ID" value="OIJ19621.1"/>
    <property type="molecule type" value="Genomic_DNA"/>
</dbReference>
<dbReference type="Proteomes" id="UP000180057">
    <property type="component" value="Unassembled WGS sequence"/>
</dbReference>
<dbReference type="RefSeq" id="WP_071389759.1">
    <property type="nucleotide sequence ID" value="NZ_MLQS01000017.1"/>
</dbReference>
<dbReference type="CDD" id="cd04301">
    <property type="entry name" value="NAT_SF"/>
    <property type="match status" value="1"/>
</dbReference>
<evidence type="ECO:0000313" key="4">
    <source>
        <dbReference type="Proteomes" id="UP000180057"/>
    </source>
</evidence>
<feature type="domain" description="N-acetyltransferase" evidence="1">
    <location>
        <begin position="6"/>
        <end position="172"/>
    </location>
</feature>
<organism evidence="3 4">
    <name type="scientific">Anaerobacillus alkalidiazotrophicus</name>
    <dbReference type="NCBI Taxonomy" id="472963"/>
    <lineage>
        <taxon>Bacteria</taxon>
        <taxon>Bacillati</taxon>
        <taxon>Bacillota</taxon>
        <taxon>Bacilli</taxon>
        <taxon>Bacillales</taxon>
        <taxon>Bacillaceae</taxon>
        <taxon>Anaerobacillus</taxon>
    </lineage>
</organism>
<dbReference type="Pfam" id="PF00583">
    <property type="entry name" value="Acetyltransf_1"/>
    <property type="match status" value="1"/>
</dbReference>
<evidence type="ECO:0000313" key="3">
    <source>
        <dbReference type="EMBL" id="OIJ19621.1"/>
    </source>
</evidence>
<dbReference type="Gene3D" id="3.40.630.30">
    <property type="match status" value="1"/>
</dbReference>
<dbReference type="EMBL" id="MLQS01000030">
    <property type="protein sequence ID" value="OIJ18142.1"/>
    <property type="molecule type" value="Genomic_DNA"/>
</dbReference>
<dbReference type="OrthoDB" id="9802340at2"/>
<sequence length="172" mass="19821">MVDKQFIIREAKKEDASQLIELVKTIANESKFLTFGEGEFDTTVEEEEDIIEMSLQDHTSIFLVAEIRGKIVGNLYFSSGTRSKTIHFGKFGVSVKKAYWGLGIAKKMMYFLIDWAKTNKVTRKINLEVHEENINAIHLYEKLGFVVEGKISRYFYENHTFHSAIIMGLEID</sequence>
<dbReference type="STRING" id="472963.BKP45_11135"/>
<dbReference type="InterPro" id="IPR000182">
    <property type="entry name" value="GNAT_dom"/>
</dbReference>
<proteinExistence type="predicted"/>
<gene>
    <name evidence="3" type="ORF">BKP45_11135</name>
    <name evidence="2" type="ORF">BKP45_16850</name>
</gene>
<dbReference type="PROSITE" id="PS51186">
    <property type="entry name" value="GNAT"/>
    <property type="match status" value="1"/>
</dbReference>
<keyword evidence="3" id="KW-0808">Transferase</keyword>
<dbReference type="GO" id="GO:0016747">
    <property type="term" value="F:acyltransferase activity, transferring groups other than amino-acyl groups"/>
    <property type="evidence" value="ECO:0007669"/>
    <property type="project" value="InterPro"/>
</dbReference>
<name>A0A1S2M4H3_9BACI</name>
<comment type="caution">
    <text evidence="3">The sequence shown here is derived from an EMBL/GenBank/DDBJ whole genome shotgun (WGS) entry which is preliminary data.</text>
</comment>